<dbReference type="EC" id="2.7.1.24" evidence="5 6"/>
<dbReference type="GO" id="GO:0005737">
    <property type="term" value="C:cytoplasm"/>
    <property type="evidence" value="ECO:0007669"/>
    <property type="project" value="UniProtKB-SubCell"/>
</dbReference>
<keyword evidence="4 5" id="KW-0173">Coenzyme A biosynthesis</keyword>
<gene>
    <name evidence="5" type="primary">coaE</name>
    <name evidence="7" type="ORF">CH92_17005</name>
</gene>
<dbReference type="CDD" id="cd02022">
    <property type="entry name" value="DPCK"/>
    <property type="match status" value="1"/>
</dbReference>
<dbReference type="InterPro" id="IPR027417">
    <property type="entry name" value="P-loop_NTPase"/>
</dbReference>
<dbReference type="SUPFAM" id="SSF52540">
    <property type="entry name" value="P-loop containing nucleoside triphosphate hydrolases"/>
    <property type="match status" value="1"/>
</dbReference>
<comment type="catalytic activity">
    <reaction evidence="5">
        <text>3'-dephospho-CoA + ATP = ADP + CoA + H(+)</text>
        <dbReference type="Rhea" id="RHEA:18245"/>
        <dbReference type="ChEBI" id="CHEBI:15378"/>
        <dbReference type="ChEBI" id="CHEBI:30616"/>
        <dbReference type="ChEBI" id="CHEBI:57287"/>
        <dbReference type="ChEBI" id="CHEBI:57328"/>
        <dbReference type="ChEBI" id="CHEBI:456216"/>
        <dbReference type="EC" id="2.7.1.24"/>
    </reaction>
</comment>
<dbReference type="GO" id="GO:0005524">
    <property type="term" value="F:ATP binding"/>
    <property type="evidence" value="ECO:0007669"/>
    <property type="project" value="UniProtKB-UniRule"/>
</dbReference>
<comment type="function">
    <text evidence="5">Catalyzes the phosphorylation of the 3'-hydroxyl group of dephosphocoenzyme A to form coenzyme A.</text>
</comment>
<reference evidence="7 8" key="2">
    <citation type="submission" date="2014-03" db="EMBL/GenBank/DDBJ databases">
        <authorList>
            <person name="Baltrus D."/>
            <person name="Dougherty K."/>
        </authorList>
    </citation>
    <scope>NUCLEOTIDE SEQUENCE</scope>
    <source>
        <strain evidence="7 8">28a24</strain>
    </source>
</reference>
<organism evidence="7 8">
    <name type="scientific">Stutzerimonas stutzeri</name>
    <name type="common">Pseudomonas stutzeri</name>
    <dbReference type="NCBI Taxonomy" id="316"/>
    <lineage>
        <taxon>Bacteria</taxon>
        <taxon>Pseudomonadati</taxon>
        <taxon>Pseudomonadota</taxon>
        <taxon>Gammaproteobacteria</taxon>
        <taxon>Pseudomonadales</taxon>
        <taxon>Pseudomonadaceae</taxon>
        <taxon>Stutzerimonas</taxon>
    </lineage>
</organism>
<keyword evidence="5" id="KW-0808">Transferase</keyword>
<dbReference type="KEGG" id="pstt:CH92_17005"/>
<accession>W8R270</accession>
<dbReference type="Gene3D" id="3.40.50.300">
    <property type="entry name" value="P-loop containing nucleotide triphosphate hydrolases"/>
    <property type="match status" value="1"/>
</dbReference>
<name>W8R270_STUST</name>
<dbReference type="Pfam" id="PF01121">
    <property type="entry name" value="CoaE"/>
    <property type="match status" value="1"/>
</dbReference>
<comment type="subcellular location">
    <subcellularLocation>
        <location evidence="5">Cytoplasm</location>
    </subcellularLocation>
</comment>
<reference evidence="8" key="1">
    <citation type="journal article" date="2014" name="Genome Announc.">
        <title>Complete Genome Sequence of the Highly Transformable Pseudomonas stutzeri Strain 28a24.</title>
        <authorList>
            <person name="Smith B.A."/>
            <person name="Dougherty K.M."/>
            <person name="Baltrus D.A."/>
        </authorList>
    </citation>
    <scope>NUCLEOTIDE SEQUENCE [LARGE SCALE GENOMIC DNA]</scope>
    <source>
        <strain evidence="8">28a24</strain>
    </source>
</reference>
<dbReference type="RefSeq" id="WP_025242898.1">
    <property type="nucleotide sequence ID" value="NZ_CP007441.1"/>
</dbReference>
<comment type="pathway">
    <text evidence="5">Cofactor biosynthesis; coenzyme A biosynthesis; CoA from (R)-pantothenate: step 5/5.</text>
</comment>
<proteinExistence type="inferred from homology"/>
<keyword evidence="3 5" id="KW-0067">ATP-binding</keyword>
<comment type="similarity">
    <text evidence="1 5">Belongs to the CoaE family.</text>
</comment>
<dbReference type="GO" id="GO:0004140">
    <property type="term" value="F:dephospho-CoA kinase activity"/>
    <property type="evidence" value="ECO:0007669"/>
    <property type="project" value="UniProtKB-UniRule"/>
</dbReference>
<evidence type="ECO:0000256" key="6">
    <source>
        <dbReference type="NCBIfam" id="TIGR00152"/>
    </source>
</evidence>
<evidence type="ECO:0000256" key="3">
    <source>
        <dbReference type="ARBA" id="ARBA00022840"/>
    </source>
</evidence>
<dbReference type="OrthoDB" id="9812943at2"/>
<dbReference type="PANTHER" id="PTHR10695">
    <property type="entry name" value="DEPHOSPHO-COA KINASE-RELATED"/>
    <property type="match status" value="1"/>
</dbReference>
<dbReference type="PROSITE" id="PS51219">
    <property type="entry name" value="DPCK"/>
    <property type="match status" value="1"/>
</dbReference>
<evidence type="ECO:0000256" key="2">
    <source>
        <dbReference type="ARBA" id="ARBA00022741"/>
    </source>
</evidence>
<feature type="binding site" evidence="5">
    <location>
        <begin position="13"/>
        <end position="18"/>
    </location>
    <ligand>
        <name>ATP</name>
        <dbReference type="ChEBI" id="CHEBI:30616"/>
    </ligand>
</feature>
<dbReference type="EMBL" id="CP007441">
    <property type="protein sequence ID" value="AHL76699.1"/>
    <property type="molecule type" value="Genomic_DNA"/>
</dbReference>
<keyword evidence="5" id="KW-0963">Cytoplasm</keyword>
<evidence type="ECO:0000256" key="4">
    <source>
        <dbReference type="ARBA" id="ARBA00022993"/>
    </source>
</evidence>
<dbReference type="InterPro" id="IPR001977">
    <property type="entry name" value="Depp_CoAkinase"/>
</dbReference>
<evidence type="ECO:0000256" key="1">
    <source>
        <dbReference type="ARBA" id="ARBA00009018"/>
    </source>
</evidence>
<evidence type="ECO:0000313" key="8">
    <source>
        <dbReference type="Proteomes" id="UP000019522"/>
    </source>
</evidence>
<dbReference type="AlphaFoldDB" id="W8R270"/>
<dbReference type="Proteomes" id="UP000019522">
    <property type="component" value="Chromosome"/>
</dbReference>
<dbReference type="NCBIfam" id="TIGR00152">
    <property type="entry name" value="dephospho-CoA kinase"/>
    <property type="match status" value="1"/>
</dbReference>
<dbReference type="HAMAP" id="MF_00376">
    <property type="entry name" value="Dephospho_CoA_kinase"/>
    <property type="match status" value="1"/>
</dbReference>
<dbReference type="PANTHER" id="PTHR10695:SF46">
    <property type="entry name" value="BIFUNCTIONAL COENZYME A SYNTHASE-RELATED"/>
    <property type="match status" value="1"/>
</dbReference>
<protein>
    <recommendedName>
        <fullName evidence="5 6">Dephospho-CoA kinase</fullName>
        <ecNumber evidence="5 6">2.7.1.24</ecNumber>
    </recommendedName>
    <alternativeName>
        <fullName evidence="5">Dephosphocoenzyme A kinase</fullName>
    </alternativeName>
</protein>
<evidence type="ECO:0000256" key="5">
    <source>
        <dbReference type="HAMAP-Rule" id="MF_00376"/>
    </source>
</evidence>
<evidence type="ECO:0000313" key="7">
    <source>
        <dbReference type="EMBL" id="AHL76699.1"/>
    </source>
</evidence>
<dbReference type="GO" id="GO:0015937">
    <property type="term" value="P:coenzyme A biosynthetic process"/>
    <property type="evidence" value="ECO:0007669"/>
    <property type="project" value="UniProtKB-UniRule"/>
</dbReference>
<dbReference type="UniPathway" id="UPA00241">
    <property type="reaction ID" value="UER00356"/>
</dbReference>
<dbReference type="PATRIC" id="fig|316.77.peg.3403"/>
<keyword evidence="2 5" id="KW-0547">Nucleotide-binding</keyword>
<sequence length="202" mass="22785">MKPWVLGLTGGIGSGKSAVVEEFGRFGVHWVDADHAARWVVEPGRPALREIAGRFGETVLAADGSLDRAVLRELVFRDPEQRKWLEALLHPLIRQEVAEHLARATSPYAIMVSPLLVESGQYRQVDRVLVVDVPEALQLERAVRRDQSSEAQIRSILNAQAGREERLRHADDVLVNDRDLAWLESEVERLHNFYLTLRGGQE</sequence>
<keyword evidence="5 7" id="KW-0418">Kinase</keyword>